<name>A0A0B1S864_OESDE</name>
<dbReference type="GO" id="GO:0006751">
    <property type="term" value="P:glutathione catabolic process"/>
    <property type="evidence" value="ECO:0007669"/>
    <property type="project" value="InterPro"/>
</dbReference>
<dbReference type="PANTHER" id="PTHR11686:SF9">
    <property type="entry name" value="RE13973P"/>
    <property type="match status" value="1"/>
</dbReference>
<feature type="non-terminal residue" evidence="1">
    <location>
        <position position="157"/>
    </location>
</feature>
<organism evidence="1 2">
    <name type="scientific">Oesophagostomum dentatum</name>
    <name type="common">Nodular worm</name>
    <dbReference type="NCBI Taxonomy" id="61180"/>
    <lineage>
        <taxon>Eukaryota</taxon>
        <taxon>Metazoa</taxon>
        <taxon>Ecdysozoa</taxon>
        <taxon>Nematoda</taxon>
        <taxon>Chromadorea</taxon>
        <taxon>Rhabditida</taxon>
        <taxon>Rhabditina</taxon>
        <taxon>Rhabditomorpha</taxon>
        <taxon>Strongyloidea</taxon>
        <taxon>Strongylidae</taxon>
        <taxon>Oesophagostomum</taxon>
    </lineage>
</organism>
<evidence type="ECO:0000313" key="1">
    <source>
        <dbReference type="EMBL" id="KHJ81503.1"/>
    </source>
</evidence>
<dbReference type="InterPro" id="IPR000101">
    <property type="entry name" value="GGT_peptidase"/>
</dbReference>
<dbReference type="OrthoDB" id="1081007at2759"/>
<sequence>MFCPALADFLQELADAENPVDYFYRGQGSTKFLKSVHEKNDFITLEDMEDCESEVQPAVKMFLAGHTVCGPPPPSAYSVIQLAVAAMIESNSTSMEIPLMAWDKSKFIGDPVFDETISKDARELAGKDYESMEQGSFSVLVFDEMGDAVAMTSSLGD</sequence>
<dbReference type="Proteomes" id="UP000053660">
    <property type="component" value="Unassembled WGS sequence"/>
</dbReference>
<gene>
    <name evidence="1" type="ORF">OESDEN_18811</name>
</gene>
<dbReference type="GO" id="GO:0036374">
    <property type="term" value="F:glutathione hydrolase activity"/>
    <property type="evidence" value="ECO:0007669"/>
    <property type="project" value="InterPro"/>
</dbReference>
<dbReference type="AlphaFoldDB" id="A0A0B1S864"/>
<dbReference type="GO" id="GO:0005886">
    <property type="term" value="C:plasma membrane"/>
    <property type="evidence" value="ECO:0007669"/>
    <property type="project" value="TreeGrafter"/>
</dbReference>
<keyword evidence="2" id="KW-1185">Reference proteome</keyword>
<proteinExistence type="predicted"/>
<dbReference type="PANTHER" id="PTHR11686">
    <property type="entry name" value="GAMMA GLUTAMYL TRANSPEPTIDASE"/>
    <property type="match status" value="1"/>
</dbReference>
<dbReference type="EMBL" id="KN588902">
    <property type="protein sequence ID" value="KHJ81503.1"/>
    <property type="molecule type" value="Genomic_DNA"/>
</dbReference>
<dbReference type="SUPFAM" id="SSF56235">
    <property type="entry name" value="N-terminal nucleophile aminohydrolases (Ntn hydrolases)"/>
    <property type="match status" value="1"/>
</dbReference>
<dbReference type="InterPro" id="IPR029055">
    <property type="entry name" value="Ntn_hydrolases_N"/>
</dbReference>
<evidence type="ECO:0000313" key="2">
    <source>
        <dbReference type="Proteomes" id="UP000053660"/>
    </source>
</evidence>
<dbReference type="Pfam" id="PF01019">
    <property type="entry name" value="G_glu_transpept"/>
    <property type="match status" value="1"/>
</dbReference>
<accession>A0A0B1S864</accession>
<protein>
    <submittedName>
        <fullName evidence="1">Uncharacterized protein</fullName>
    </submittedName>
</protein>
<reference evidence="1 2" key="1">
    <citation type="submission" date="2014-03" db="EMBL/GenBank/DDBJ databases">
        <title>Draft genome of the hookworm Oesophagostomum dentatum.</title>
        <authorList>
            <person name="Mitreva M."/>
        </authorList>
    </citation>
    <scope>NUCLEOTIDE SEQUENCE [LARGE SCALE GENOMIC DNA]</scope>
    <source>
        <strain evidence="1 2">OD-Hann</strain>
    </source>
</reference>